<dbReference type="InterPro" id="IPR051531">
    <property type="entry name" value="N-acetyltransferase"/>
</dbReference>
<organism evidence="5 6">
    <name type="scientific">Salinibacterium xinjiangense</name>
    <dbReference type="NCBI Taxonomy" id="386302"/>
    <lineage>
        <taxon>Bacteria</taxon>
        <taxon>Bacillati</taxon>
        <taxon>Actinomycetota</taxon>
        <taxon>Actinomycetes</taxon>
        <taxon>Micrococcales</taxon>
        <taxon>Microbacteriaceae</taxon>
        <taxon>Salinibacterium</taxon>
    </lineage>
</organism>
<sequence>MIPATLTTARLRLDAISSADNDAVFEYCNDTDLQGYVPVPVPYTHQAAASYTEGYAPKAPWLWAIRLLEEQRLLGVIELKPHELRSAELGYWLGDPHRGQGIMTEAAMAVIDFGFSADGAALAHIDWCAVVGNIGSATVAQKIGMRYEGLRRQSLPHRDRRLDAWFASILSTDDREPQTGWPL</sequence>
<evidence type="ECO:0000259" key="4">
    <source>
        <dbReference type="PROSITE" id="PS51186"/>
    </source>
</evidence>
<dbReference type="InterPro" id="IPR016181">
    <property type="entry name" value="Acyl_CoA_acyltransferase"/>
</dbReference>
<evidence type="ECO:0000256" key="1">
    <source>
        <dbReference type="ARBA" id="ARBA00022679"/>
    </source>
</evidence>
<dbReference type="RefSeq" id="WP_097059259.1">
    <property type="nucleotide sequence ID" value="NZ_BMLC01000002.1"/>
</dbReference>
<reference evidence="5 6" key="1">
    <citation type="submission" date="2017-09" db="EMBL/GenBank/DDBJ databases">
        <authorList>
            <person name="Ehlers B."/>
            <person name="Leendertz F.H."/>
        </authorList>
    </citation>
    <scope>NUCLEOTIDE SEQUENCE [LARGE SCALE GENOMIC DNA]</scope>
    <source>
        <strain evidence="5 6">CGMCC 1.05381</strain>
    </source>
</reference>
<comment type="similarity">
    <text evidence="3">Belongs to the acetyltransferase family. RimJ subfamily.</text>
</comment>
<evidence type="ECO:0000256" key="3">
    <source>
        <dbReference type="ARBA" id="ARBA00038502"/>
    </source>
</evidence>
<accession>A0A2C8Y5W7</accession>
<keyword evidence="2" id="KW-0012">Acyltransferase</keyword>
<dbReference type="Gene3D" id="3.40.630.30">
    <property type="match status" value="1"/>
</dbReference>
<proteinExistence type="inferred from homology"/>
<feature type="domain" description="N-acetyltransferase" evidence="4">
    <location>
        <begin position="11"/>
        <end position="167"/>
    </location>
</feature>
<dbReference type="SUPFAM" id="SSF55729">
    <property type="entry name" value="Acyl-CoA N-acyltransferases (Nat)"/>
    <property type="match status" value="1"/>
</dbReference>
<dbReference type="InterPro" id="IPR000182">
    <property type="entry name" value="GNAT_dom"/>
</dbReference>
<evidence type="ECO:0000313" key="6">
    <source>
        <dbReference type="Proteomes" id="UP000219440"/>
    </source>
</evidence>
<dbReference type="OrthoDB" id="9795188at2"/>
<dbReference type="PROSITE" id="PS51186">
    <property type="entry name" value="GNAT"/>
    <property type="match status" value="1"/>
</dbReference>
<dbReference type="PANTHER" id="PTHR43792">
    <property type="entry name" value="GNAT FAMILY, PUTATIVE (AFU_ORTHOLOGUE AFUA_3G00765)-RELATED-RELATED"/>
    <property type="match status" value="1"/>
</dbReference>
<evidence type="ECO:0000313" key="5">
    <source>
        <dbReference type="EMBL" id="SOE45547.1"/>
    </source>
</evidence>
<dbReference type="GO" id="GO:0016747">
    <property type="term" value="F:acyltransferase activity, transferring groups other than amino-acyl groups"/>
    <property type="evidence" value="ECO:0007669"/>
    <property type="project" value="InterPro"/>
</dbReference>
<protein>
    <submittedName>
        <fullName evidence="5">Protein N-acetyltransferase, RimJ/RimL family</fullName>
    </submittedName>
</protein>
<dbReference type="Pfam" id="PF13302">
    <property type="entry name" value="Acetyltransf_3"/>
    <property type="match status" value="1"/>
</dbReference>
<dbReference type="AlphaFoldDB" id="A0A2C8Y5W7"/>
<dbReference type="PANTHER" id="PTHR43792:SF8">
    <property type="entry name" value="[RIBOSOMAL PROTEIN US5]-ALANINE N-ACETYLTRANSFERASE"/>
    <property type="match status" value="1"/>
</dbReference>
<gene>
    <name evidence="5" type="ORF">SAMN06296378_0041</name>
</gene>
<name>A0A2C8Y5W7_9MICO</name>
<dbReference type="Proteomes" id="UP000219440">
    <property type="component" value="Unassembled WGS sequence"/>
</dbReference>
<evidence type="ECO:0000256" key="2">
    <source>
        <dbReference type="ARBA" id="ARBA00023315"/>
    </source>
</evidence>
<dbReference type="EMBL" id="OCST01000001">
    <property type="protein sequence ID" value="SOE45547.1"/>
    <property type="molecule type" value="Genomic_DNA"/>
</dbReference>
<keyword evidence="1 5" id="KW-0808">Transferase</keyword>
<keyword evidence="6" id="KW-1185">Reference proteome</keyword>